<dbReference type="OrthoDB" id="1164702at2"/>
<organism evidence="1 2">
    <name type="scientific">Aquimarina algiphila</name>
    <dbReference type="NCBI Taxonomy" id="2047982"/>
    <lineage>
        <taxon>Bacteria</taxon>
        <taxon>Pseudomonadati</taxon>
        <taxon>Bacteroidota</taxon>
        <taxon>Flavobacteriia</taxon>
        <taxon>Flavobacteriales</taxon>
        <taxon>Flavobacteriaceae</taxon>
        <taxon>Aquimarina</taxon>
    </lineage>
</organism>
<reference evidence="1 2" key="1">
    <citation type="submission" date="2019-07" db="EMBL/GenBank/DDBJ databases">
        <title>The draft genome sequence of Aquimarina algiphila M91.</title>
        <authorList>
            <person name="Meng X."/>
        </authorList>
    </citation>
    <scope>NUCLEOTIDE SEQUENCE [LARGE SCALE GENOMIC DNA]</scope>
    <source>
        <strain evidence="1 2">M91</strain>
    </source>
</reference>
<accession>A0A554VI59</accession>
<dbReference type="GO" id="GO:0020037">
    <property type="term" value="F:heme binding"/>
    <property type="evidence" value="ECO:0007669"/>
    <property type="project" value="InterPro"/>
</dbReference>
<dbReference type="GO" id="GO:0009055">
    <property type="term" value="F:electron transfer activity"/>
    <property type="evidence" value="ECO:0007669"/>
    <property type="project" value="InterPro"/>
</dbReference>
<name>A0A554VI59_9FLAO</name>
<protein>
    <recommendedName>
        <fullName evidence="3">Cytochrome c</fullName>
    </recommendedName>
</protein>
<evidence type="ECO:0000313" key="2">
    <source>
        <dbReference type="Proteomes" id="UP000318833"/>
    </source>
</evidence>
<dbReference type="RefSeq" id="WP_143917177.1">
    <property type="nucleotide sequence ID" value="NZ_CANMIK010000040.1"/>
</dbReference>
<keyword evidence="2" id="KW-1185">Reference proteome</keyword>
<dbReference type="Proteomes" id="UP000318833">
    <property type="component" value="Unassembled WGS sequence"/>
</dbReference>
<sequence length="120" mass="14070">MTALVKIILGLTLSFLVAQSSKREQRQNFVYTKSTYRAAGDSIELRAYKILTNKCNVCHVERNRRRVFTKENMNPWAADVYEQTFIKKRMPKGKKIKLTNQEYQELLTWITSTKNHNNGI</sequence>
<evidence type="ECO:0008006" key="3">
    <source>
        <dbReference type="Google" id="ProtNLM"/>
    </source>
</evidence>
<comment type="caution">
    <text evidence="1">The sequence shown here is derived from an EMBL/GenBank/DDBJ whole genome shotgun (WGS) entry which is preliminary data.</text>
</comment>
<dbReference type="EMBL" id="VLNR01000034">
    <property type="protein sequence ID" value="TSE07324.1"/>
    <property type="molecule type" value="Genomic_DNA"/>
</dbReference>
<evidence type="ECO:0000313" key="1">
    <source>
        <dbReference type="EMBL" id="TSE07324.1"/>
    </source>
</evidence>
<dbReference type="InterPro" id="IPR036909">
    <property type="entry name" value="Cyt_c-like_dom_sf"/>
</dbReference>
<dbReference type="AlphaFoldDB" id="A0A554VI59"/>
<dbReference type="SUPFAM" id="SSF46626">
    <property type="entry name" value="Cytochrome c"/>
    <property type="match status" value="1"/>
</dbReference>
<gene>
    <name evidence="1" type="ORF">FOF46_16190</name>
</gene>
<proteinExistence type="predicted"/>